<keyword evidence="2" id="KW-1185">Reference proteome</keyword>
<organism evidence="1 2">
    <name type="scientific">Metabacillus niabensis</name>
    <dbReference type="NCBI Taxonomy" id="324854"/>
    <lineage>
        <taxon>Bacteria</taxon>
        <taxon>Bacillati</taxon>
        <taxon>Bacillota</taxon>
        <taxon>Bacilli</taxon>
        <taxon>Bacillales</taxon>
        <taxon>Bacillaceae</taxon>
        <taxon>Metabacillus</taxon>
    </lineage>
</organism>
<reference evidence="1 2" key="1">
    <citation type="submission" date="2023-07" db="EMBL/GenBank/DDBJ databases">
        <title>Genomic Encyclopedia of Type Strains, Phase IV (KMG-IV): sequencing the most valuable type-strain genomes for metagenomic binning, comparative biology and taxonomic classification.</title>
        <authorList>
            <person name="Goeker M."/>
        </authorList>
    </citation>
    <scope>NUCLEOTIDE SEQUENCE [LARGE SCALE GENOMIC DNA]</scope>
    <source>
        <strain evidence="1 2">DSM 17723</strain>
    </source>
</reference>
<accession>A0ABT9Z1F9</accession>
<gene>
    <name evidence="1" type="ORF">J2S02_002434</name>
</gene>
<dbReference type="EMBL" id="JAUSTZ010000004">
    <property type="protein sequence ID" value="MDQ0226089.1"/>
    <property type="molecule type" value="Genomic_DNA"/>
</dbReference>
<proteinExistence type="predicted"/>
<evidence type="ECO:0000313" key="1">
    <source>
        <dbReference type="EMBL" id="MDQ0226089.1"/>
    </source>
</evidence>
<dbReference type="RefSeq" id="WP_095302137.1">
    <property type="nucleotide sequence ID" value="NZ_CADEPK010000053.1"/>
</dbReference>
<evidence type="ECO:0000313" key="2">
    <source>
        <dbReference type="Proteomes" id="UP001232245"/>
    </source>
</evidence>
<dbReference type="Proteomes" id="UP001232245">
    <property type="component" value="Unassembled WGS sequence"/>
</dbReference>
<comment type="caution">
    <text evidence="1">The sequence shown here is derived from an EMBL/GenBank/DDBJ whole genome shotgun (WGS) entry which is preliminary data.</text>
</comment>
<name>A0ABT9Z1F9_9BACI</name>
<sequence>MRLVNTYLSELEIKKQDIEVIRNLFKKHYTEQIEVNRYKYEDRKHYETDIDIIDVEFLKENIYKEIDKLIKIHEKVIQSIGQSVEIIVANDDTDTEIQVFEKNCNDVSGFGLFITSRKIQELKPYYTSDICNAYLNFENVSFGVMFE</sequence>
<protein>
    <submittedName>
        <fullName evidence="1">Gamma-glutamyltranspeptidase</fullName>
    </submittedName>
</protein>